<name>A0ABS9TGN1_9PSEU</name>
<evidence type="ECO:0000256" key="1">
    <source>
        <dbReference type="ARBA" id="ARBA00022448"/>
    </source>
</evidence>
<evidence type="ECO:0000256" key="6">
    <source>
        <dbReference type="ARBA" id="ARBA00023014"/>
    </source>
</evidence>
<dbReference type="InterPro" id="IPR007419">
    <property type="entry name" value="BFD-like_2Fe2S-bd_dom"/>
</dbReference>
<evidence type="ECO:0000256" key="3">
    <source>
        <dbReference type="ARBA" id="ARBA00022723"/>
    </source>
</evidence>
<evidence type="ECO:0000259" key="9">
    <source>
        <dbReference type="Pfam" id="PF04324"/>
    </source>
</evidence>
<dbReference type="Gene3D" id="1.10.10.1100">
    <property type="entry name" value="BFD-like [2Fe-2S]-binding domain"/>
    <property type="match status" value="1"/>
</dbReference>
<evidence type="ECO:0000256" key="5">
    <source>
        <dbReference type="ARBA" id="ARBA00023004"/>
    </source>
</evidence>
<reference evidence="10 11" key="1">
    <citation type="submission" date="2022-03" db="EMBL/GenBank/DDBJ databases">
        <title>Pseudonocardia alaer sp. nov., a novel actinomycete isolated from reed forest soil.</title>
        <authorList>
            <person name="Wang L."/>
        </authorList>
    </citation>
    <scope>NUCLEOTIDE SEQUENCE [LARGE SCALE GENOMIC DNA]</scope>
    <source>
        <strain evidence="10 11">Y-16303</strain>
    </source>
</reference>
<accession>A0ABS9TGN1</accession>
<dbReference type="InterPro" id="IPR052371">
    <property type="entry name" value="BFD-associated_ferredoxin"/>
</dbReference>
<keyword evidence="1" id="KW-0813">Transport</keyword>
<proteinExistence type="inferred from homology"/>
<feature type="domain" description="BFD-like [2Fe-2S]-binding" evidence="9">
    <location>
        <begin position="2"/>
        <end position="49"/>
    </location>
</feature>
<sequence length="65" mass="6570">MYVCICAAVPDTEIRSCIARGARTVEDVGDACGAGTGCGSCHDHIDVFLAAANAPSEIAEMPVSA</sequence>
<protein>
    <recommendedName>
        <fullName evidence="7">Bacterioferritin-associated ferredoxin</fullName>
    </recommendedName>
</protein>
<evidence type="ECO:0000256" key="4">
    <source>
        <dbReference type="ARBA" id="ARBA00022982"/>
    </source>
</evidence>
<comment type="similarity">
    <text evidence="8">Belongs to the Bfd family.</text>
</comment>
<dbReference type="EMBL" id="JAKXMK010000015">
    <property type="protein sequence ID" value="MCH6167543.1"/>
    <property type="molecule type" value="Genomic_DNA"/>
</dbReference>
<evidence type="ECO:0000256" key="7">
    <source>
        <dbReference type="ARBA" id="ARBA00039386"/>
    </source>
</evidence>
<dbReference type="InterPro" id="IPR041854">
    <property type="entry name" value="BFD-like_2Fe2S-bd_dom_sf"/>
</dbReference>
<evidence type="ECO:0000313" key="10">
    <source>
        <dbReference type="EMBL" id="MCH6167543.1"/>
    </source>
</evidence>
<keyword evidence="3" id="KW-0479">Metal-binding</keyword>
<dbReference type="Proteomes" id="UP001299970">
    <property type="component" value="Unassembled WGS sequence"/>
</dbReference>
<dbReference type="PANTHER" id="PTHR37424:SF1">
    <property type="entry name" value="BACTERIOFERRITIN-ASSOCIATED FERREDOXIN"/>
    <property type="match status" value="1"/>
</dbReference>
<dbReference type="Pfam" id="PF04324">
    <property type="entry name" value="Fer2_BFD"/>
    <property type="match status" value="1"/>
</dbReference>
<evidence type="ECO:0000256" key="2">
    <source>
        <dbReference type="ARBA" id="ARBA00022714"/>
    </source>
</evidence>
<organism evidence="10 11">
    <name type="scientific">Pseudonocardia alaniniphila</name>
    <dbReference type="NCBI Taxonomy" id="75291"/>
    <lineage>
        <taxon>Bacteria</taxon>
        <taxon>Bacillati</taxon>
        <taxon>Actinomycetota</taxon>
        <taxon>Actinomycetes</taxon>
        <taxon>Pseudonocardiales</taxon>
        <taxon>Pseudonocardiaceae</taxon>
        <taxon>Pseudonocardia</taxon>
    </lineage>
</organism>
<keyword evidence="6" id="KW-0411">Iron-sulfur</keyword>
<comment type="caution">
    <text evidence="10">The sequence shown here is derived from an EMBL/GenBank/DDBJ whole genome shotgun (WGS) entry which is preliminary data.</text>
</comment>
<keyword evidence="11" id="KW-1185">Reference proteome</keyword>
<gene>
    <name evidence="10" type="ORF">MMF94_17795</name>
</gene>
<keyword evidence="4" id="KW-0249">Electron transport</keyword>
<keyword evidence="5" id="KW-0408">Iron</keyword>
<dbReference type="RefSeq" id="WP_241037974.1">
    <property type="nucleotide sequence ID" value="NZ_BAAAJF010000003.1"/>
</dbReference>
<evidence type="ECO:0000256" key="8">
    <source>
        <dbReference type="ARBA" id="ARBA00046332"/>
    </source>
</evidence>
<keyword evidence="2" id="KW-0001">2Fe-2S</keyword>
<dbReference type="PANTHER" id="PTHR37424">
    <property type="entry name" value="BACTERIOFERRITIN-ASSOCIATED FERREDOXIN"/>
    <property type="match status" value="1"/>
</dbReference>
<evidence type="ECO:0000313" key="11">
    <source>
        <dbReference type="Proteomes" id="UP001299970"/>
    </source>
</evidence>